<dbReference type="Pfam" id="PF00561">
    <property type="entry name" value="Abhydrolase_1"/>
    <property type="match status" value="1"/>
</dbReference>
<keyword evidence="2 4" id="KW-0378">Hydrolase</keyword>
<gene>
    <name evidence="4" type="ORF">DXN05_20840</name>
</gene>
<evidence type="ECO:0000256" key="1">
    <source>
        <dbReference type="ARBA" id="ARBA00008645"/>
    </source>
</evidence>
<evidence type="ECO:0000313" key="4">
    <source>
        <dbReference type="EMBL" id="RFM26358.1"/>
    </source>
</evidence>
<dbReference type="Gene3D" id="3.40.50.1820">
    <property type="entry name" value="alpha/beta hydrolase"/>
    <property type="match status" value="1"/>
</dbReference>
<dbReference type="InterPro" id="IPR000073">
    <property type="entry name" value="AB_hydrolase_1"/>
</dbReference>
<comment type="caution">
    <text evidence="4">The sequence shown here is derived from an EMBL/GenBank/DDBJ whole genome shotgun (WGS) entry which is preliminary data.</text>
</comment>
<dbReference type="SUPFAM" id="SSF53474">
    <property type="entry name" value="alpha/beta-Hydrolases"/>
    <property type="match status" value="1"/>
</dbReference>
<dbReference type="PRINTS" id="PR00111">
    <property type="entry name" value="ABHYDROLASE"/>
</dbReference>
<organism evidence="4 5">
    <name type="scientific">Deminuibacter soli</name>
    <dbReference type="NCBI Taxonomy" id="2291815"/>
    <lineage>
        <taxon>Bacteria</taxon>
        <taxon>Pseudomonadati</taxon>
        <taxon>Bacteroidota</taxon>
        <taxon>Chitinophagia</taxon>
        <taxon>Chitinophagales</taxon>
        <taxon>Chitinophagaceae</taxon>
        <taxon>Deminuibacter</taxon>
    </lineage>
</organism>
<reference evidence="4 5" key="1">
    <citation type="submission" date="2018-08" db="EMBL/GenBank/DDBJ databases">
        <title>Chitinophagaceae sp. K23C18032701, a novel bacterium isolated from forest soil.</title>
        <authorList>
            <person name="Wang C."/>
        </authorList>
    </citation>
    <scope>NUCLEOTIDE SEQUENCE [LARGE SCALE GENOMIC DNA]</scope>
    <source>
        <strain evidence="4 5">K23C18032701</strain>
    </source>
</reference>
<protein>
    <submittedName>
        <fullName evidence="4">Alpha/beta hydrolase</fullName>
    </submittedName>
</protein>
<proteinExistence type="inferred from homology"/>
<accession>A0A3E1NEZ9</accession>
<dbReference type="Proteomes" id="UP000261284">
    <property type="component" value="Unassembled WGS sequence"/>
</dbReference>
<dbReference type="AlphaFoldDB" id="A0A3E1NEZ9"/>
<feature type="domain" description="AB hydrolase-1" evidence="3">
    <location>
        <begin position="21"/>
        <end position="256"/>
    </location>
</feature>
<sequence>MDKLVQKNNVTVSGNTSANRTIVFGHGFGIDQTTFTQLAANFEQDYRIVMYDNVGGGKSDMSAYSQVRYNSLHGYVADLKDIFTLLDIQDAIFVGHSVSSMIGMLTAIQYPAFFSRLVMLGASPRYLNDPAQNYTGGFNPEDLAALYDAMRTNYQAWASGFSALAMANPERPQLAETFAAGLQAIRPDIALAVAKVIFESDHRADLAKNTIPALVVQTANDIAVPVVVGDYLHRHLQGSKLVQVNTHGHFPHMSAPGEVYQAIAGFL</sequence>
<dbReference type="InterPro" id="IPR029058">
    <property type="entry name" value="AB_hydrolase_fold"/>
</dbReference>
<dbReference type="EMBL" id="QTJU01000010">
    <property type="protein sequence ID" value="RFM26358.1"/>
    <property type="molecule type" value="Genomic_DNA"/>
</dbReference>
<comment type="similarity">
    <text evidence="1">Belongs to the AB hydrolase superfamily.</text>
</comment>
<evidence type="ECO:0000256" key="2">
    <source>
        <dbReference type="ARBA" id="ARBA00022801"/>
    </source>
</evidence>
<dbReference type="OrthoDB" id="9780932at2"/>
<dbReference type="GO" id="GO:0016787">
    <property type="term" value="F:hydrolase activity"/>
    <property type="evidence" value="ECO:0007669"/>
    <property type="project" value="UniProtKB-KW"/>
</dbReference>
<name>A0A3E1NEZ9_9BACT</name>
<evidence type="ECO:0000313" key="5">
    <source>
        <dbReference type="Proteomes" id="UP000261284"/>
    </source>
</evidence>
<dbReference type="FunFam" id="3.40.50.1820:FF:000042">
    <property type="entry name" value="probable strigolactone esterase DAD2"/>
    <property type="match status" value="1"/>
</dbReference>
<keyword evidence="5" id="KW-1185">Reference proteome</keyword>
<evidence type="ECO:0000259" key="3">
    <source>
        <dbReference type="Pfam" id="PF00561"/>
    </source>
</evidence>
<dbReference type="RefSeq" id="WP_116849230.1">
    <property type="nucleotide sequence ID" value="NZ_QTJU01000010.1"/>
</dbReference>
<dbReference type="PANTHER" id="PTHR43039">
    <property type="entry name" value="ESTERASE-RELATED"/>
    <property type="match status" value="1"/>
</dbReference>